<evidence type="ECO:0000313" key="12">
    <source>
        <dbReference type="Proteomes" id="UP000708148"/>
    </source>
</evidence>
<dbReference type="EMBL" id="CAJHUC010002963">
    <property type="protein sequence ID" value="CAD7704855.1"/>
    <property type="molecule type" value="Genomic_DNA"/>
</dbReference>
<reference evidence="11" key="1">
    <citation type="submission" date="2020-12" db="EMBL/GenBank/DDBJ databases">
        <authorList>
            <person name="Iha C."/>
        </authorList>
    </citation>
    <scope>NUCLEOTIDE SEQUENCE</scope>
</reference>
<keyword evidence="7 8" id="KW-0472">Membrane</keyword>
<keyword evidence="8" id="KW-0732">Signal</keyword>
<evidence type="ECO:0000256" key="8">
    <source>
        <dbReference type="RuleBase" id="RU361142"/>
    </source>
</evidence>
<accession>A0A8S1JCH1</accession>
<keyword evidence="4 8" id="KW-0812">Transmembrane</keyword>
<comment type="subcellular location">
    <subcellularLocation>
        <location evidence="8">Endoplasmic reticulum membrane</location>
        <topology evidence="8">Single-pass type I membrane protein</topology>
    </subcellularLocation>
    <subcellularLocation>
        <location evidence="1">Membrane</location>
        <topology evidence="1">Single-pass type I membrane protein</topology>
    </subcellularLocation>
</comment>
<feature type="chain" id="PRO_5035959037" description="Dolichyl-diphosphooligosaccharide--protein glycosyltransferase 48 kDa subunit" evidence="8">
    <location>
        <begin position="26"/>
        <end position="438"/>
    </location>
</feature>
<evidence type="ECO:0000256" key="4">
    <source>
        <dbReference type="ARBA" id="ARBA00022692"/>
    </source>
</evidence>
<evidence type="ECO:0000256" key="2">
    <source>
        <dbReference type="ARBA" id="ARBA00004922"/>
    </source>
</evidence>
<dbReference type="InterPro" id="IPR005013">
    <property type="entry name" value="DDOST_48_kDa_subunit"/>
</dbReference>
<evidence type="ECO:0000256" key="1">
    <source>
        <dbReference type="ARBA" id="ARBA00004479"/>
    </source>
</evidence>
<comment type="subunit">
    <text evidence="8">Component of the oligosaccharyltransferase (OST) complex.</text>
</comment>
<feature type="transmembrane region" description="Helical" evidence="8">
    <location>
        <begin position="414"/>
        <end position="436"/>
    </location>
</feature>
<keyword evidence="12" id="KW-1185">Reference proteome</keyword>
<feature type="domain" description="OST48 N-terminal" evidence="9">
    <location>
        <begin position="27"/>
        <end position="286"/>
    </location>
</feature>
<keyword evidence="5 8" id="KW-0256">Endoplasmic reticulum</keyword>
<comment type="caution">
    <text evidence="11">The sequence shown here is derived from an EMBL/GenBank/DDBJ whole genome shotgun (WGS) entry which is preliminary data.</text>
</comment>
<evidence type="ECO:0000256" key="5">
    <source>
        <dbReference type="ARBA" id="ARBA00022824"/>
    </source>
</evidence>
<feature type="signal peptide" evidence="8">
    <location>
        <begin position="1"/>
        <end position="25"/>
    </location>
</feature>
<dbReference type="AlphaFoldDB" id="A0A8S1JCH1"/>
<evidence type="ECO:0000256" key="6">
    <source>
        <dbReference type="ARBA" id="ARBA00022989"/>
    </source>
</evidence>
<comment type="function">
    <text evidence="8">Subunit of the oligosaccharyl transferase (OST) complex that catalyzes the initial transfer of a defined glycan (Glc(3)Man(9)GlcNAc(2) in eukaryotes) from the lipid carrier dolichol-pyrophosphate to an asparagine residue within an Asn-X-Ser/Thr consensus motif in nascent polypeptide chains, the first step in protein N-glycosylation. N-glycosylation occurs cotranslationally and the complex associates with the Sec61 complex at the channel-forming translocon complex that mediates protein translocation across the endoplasmic reticulum (ER).</text>
</comment>
<dbReference type="Proteomes" id="UP000708148">
    <property type="component" value="Unassembled WGS sequence"/>
</dbReference>
<protein>
    <recommendedName>
        <fullName evidence="8">Dolichyl-diphosphooligosaccharide--protein glycosyltransferase 48 kDa subunit</fullName>
        <shortName evidence="8">Oligosaccharyl transferase 48 kDa subunit</shortName>
    </recommendedName>
</protein>
<evidence type="ECO:0000259" key="9">
    <source>
        <dbReference type="Pfam" id="PF03345"/>
    </source>
</evidence>
<dbReference type="PANTHER" id="PTHR10830:SF0">
    <property type="entry name" value="DOLICHYL-DIPHOSPHOOLIGOSACCHARIDE--PROTEIN GLYCOSYLTRANSFERASE 48 KDA SUBUNIT"/>
    <property type="match status" value="1"/>
</dbReference>
<name>A0A8S1JCH1_9CHLO</name>
<gene>
    <name evidence="11" type="ORF">OSTQU699_LOCUS10210</name>
</gene>
<dbReference type="GO" id="GO:0008250">
    <property type="term" value="C:oligosaccharyltransferase complex"/>
    <property type="evidence" value="ECO:0007669"/>
    <property type="project" value="TreeGrafter"/>
</dbReference>
<dbReference type="PANTHER" id="PTHR10830">
    <property type="entry name" value="DOLICHYL-DIPHOSPHOOLIGOSACCHARIDE--PROTEIN GLYCOSYLTRANSFERASE 48 KDA SUBUNIT"/>
    <property type="match status" value="1"/>
</dbReference>
<sequence length="438" mass="48030">MHRARPLAAALALLLAASLPFPATSSKVLAILASDSIKSSHSQFFDGLASAGLDVTFKLASDPVKLRDWDTWLYDHMVIFAPRAKAFGEGVGVRDVLDFIDAGHDLLLAAGPDQSSRVSELAAECGVDLDAPGTMVHDHISFADCKLESPKGASTLVVASHAVDSGAILGRMAEGGRLKAPVVFRGVAATVPRESELVTVALTASGTAYSHGPGFQMPDPPQLIAGREVALASLMQAKNNARVAVLGSMDMFSNEFFEMAFKVWGSGEGHKQPGNREFCQRVAEWTFQRSGVLRASAPRHWEAGSKDQPATYRVDADIHFEIDIAEFKDGQWGPFESDQIQVEYVMMDPYIRKTLSHDGNGTFYADFKAPDVYGVFKFVIDYMGTGYSYLAISEQAPLRPFRHDEYERFILSAYPYYASCFSMMIGFFLLGFLYLYHK</sequence>
<dbReference type="GO" id="GO:0018279">
    <property type="term" value="P:protein N-linked glycosylation via asparagine"/>
    <property type="evidence" value="ECO:0007669"/>
    <property type="project" value="UniProtKB-UniRule"/>
</dbReference>
<dbReference type="InterPro" id="IPR055457">
    <property type="entry name" value="OST48_N"/>
</dbReference>
<evidence type="ECO:0000313" key="11">
    <source>
        <dbReference type="EMBL" id="CAD7704855.1"/>
    </source>
</evidence>
<keyword evidence="6 8" id="KW-1133">Transmembrane helix</keyword>
<feature type="domain" description="OST48 middle" evidence="10">
    <location>
        <begin position="301"/>
        <end position="438"/>
    </location>
</feature>
<evidence type="ECO:0000256" key="7">
    <source>
        <dbReference type="ARBA" id="ARBA00023136"/>
    </source>
</evidence>
<organism evidence="11 12">
    <name type="scientific">Ostreobium quekettii</name>
    <dbReference type="NCBI Taxonomy" id="121088"/>
    <lineage>
        <taxon>Eukaryota</taxon>
        <taxon>Viridiplantae</taxon>
        <taxon>Chlorophyta</taxon>
        <taxon>core chlorophytes</taxon>
        <taxon>Ulvophyceae</taxon>
        <taxon>TCBD clade</taxon>
        <taxon>Bryopsidales</taxon>
        <taxon>Ostreobineae</taxon>
        <taxon>Ostreobiaceae</taxon>
        <taxon>Ostreobium</taxon>
    </lineage>
</organism>
<proteinExistence type="inferred from homology"/>
<dbReference type="OrthoDB" id="29105at2759"/>
<dbReference type="InterPro" id="IPR055459">
    <property type="entry name" value="OST48_MD"/>
</dbReference>
<comment type="similarity">
    <text evidence="3 8">Belongs to the DDOST 48 kDa subunit family.</text>
</comment>
<evidence type="ECO:0000259" key="10">
    <source>
        <dbReference type="Pfam" id="PF23358"/>
    </source>
</evidence>
<comment type="pathway">
    <text evidence="2 8">Protein modification; protein glycosylation.</text>
</comment>
<dbReference type="Pfam" id="PF03345">
    <property type="entry name" value="OST48_N"/>
    <property type="match status" value="1"/>
</dbReference>
<evidence type="ECO:0000256" key="3">
    <source>
        <dbReference type="ARBA" id="ARBA00008743"/>
    </source>
</evidence>
<dbReference type="Pfam" id="PF23358">
    <property type="entry name" value="OST48_MD"/>
    <property type="match status" value="1"/>
</dbReference>